<protein>
    <submittedName>
        <fullName evidence="1">Uncharacterized protein</fullName>
    </submittedName>
</protein>
<evidence type="ECO:0000313" key="1">
    <source>
        <dbReference type="EMBL" id="NIK89558.1"/>
    </source>
</evidence>
<gene>
    <name evidence="1" type="ORF">FHS83_002876</name>
</gene>
<sequence>MDVLGKNSIPHINQFHKRTNLFAHLTNPPRVKKLPKIYPPLSNRTYTSPVAARRGGEPVVRFASCDRRFAQPE</sequence>
<reference evidence="1 2" key="1">
    <citation type="submission" date="2020-03" db="EMBL/GenBank/DDBJ databases">
        <title>Genomic Encyclopedia of Type Strains, Phase IV (KMG-IV): sequencing the most valuable type-strain genomes for metagenomic binning, comparative biology and taxonomic classification.</title>
        <authorList>
            <person name="Goeker M."/>
        </authorList>
    </citation>
    <scope>NUCLEOTIDE SEQUENCE [LARGE SCALE GENOMIC DNA]</scope>
    <source>
        <strain evidence="1 2">DSM 19867</strain>
    </source>
</reference>
<dbReference type="Proteomes" id="UP000570514">
    <property type="component" value="Unassembled WGS sequence"/>
</dbReference>
<accession>A0A846N0W7</accession>
<name>A0A846N0W7_9PROT</name>
<keyword evidence="2" id="KW-1185">Reference proteome</keyword>
<dbReference type="AlphaFoldDB" id="A0A846N0W7"/>
<evidence type="ECO:0000313" key="2">
    <source>
        <dbReference type="Proteomes" id="UP000570514"/>
    </source>
</evidence>
<proteinExistence type="predicted"/>
<organism evidence="1 2">
    <name type="scientific">Rhizomicrobium palustre</name>
    <dbReference type="NCBI Taxonomy" id="189966"/>
    <lineage>
        <taxon>Bacteria</taxon>
        <taxon>Pseudomonadati</taxon>
        <taxon>Pseudomonadota</taxon>
        <taxon>Alphaproteobacteria</taxon>
        <taxon>Micropepsales</taxon>
        <taxon>Micropepsaceae</taxon>
        <taxon>Rhizomicrobium</taxon>
    </lineage>
</organism>
<dbReference type="EMBL" id="JAASRM010000001">
    <property type="protein sequence ID" value="NIK89558.1"/>
    <property type="molecule type" value="Genomic_DNA"/>
</dbReference>
<comment type="caution">
    <text evidence="1">The sequence shown here is derived from an EMBL/GenBank/DDBJ whole genome shotgun (WGS) entry which is preliminary data.</text>
</comment>